<protein>
    <submittedName>
        <fullName evidence="1">Uncharacterized protein</fullName>
    </submittedName>
</protein>
<organism evidence="1 2">
    <name type="scientific">Plutella xylostella</name>
    <name type="common">Diamondback moth</name>
    <name type="synonym">Plutella maculipennis</name>
    <dbReference type="NCBI Taxonomy" id="51655"/>
    <lineage>
        <taxon>Eukaryota</taxon>
        <taxon>Metazoa</taxon>
        <taxon>Ecdysozoa</taxon>
        <taxon>Arthropoda</taxon>
        <taxon>Hexapoda</taxon>
        <taxon>Insecta</taxon>
        <taxon>Pterygota</taxon>
        <taxon>Neoptera</taxon>
        <taxon>Endopterygota</taxon>
        <taxon>Lepidoptera</taxon>
        <taxon>Glossata</taxon>
        <taxon>Ditrysia</taxon>
        <taxon>Yponomeutoidea</taxon>
        <taxon>Plutellidae</taxon>
        <taxon>Plutella</taxon>
    </lineage>
</organism>
<evidence type="ECO:0000313" key="2">
    <source>
        <dbReference type="Proteomes" id="UP000823941"/>
    </source>
</evidence>
<proteinExistence type="predicted"/>
<evidence type="ECO:0000313" key="1">
    <source>
        <dbReference type="EMBL" id="KAG7298932.1"/>
    </source>
</evidence>
<dbReference type="EMBL" id="JAHIBW010000023">
    <property type="protein sequence ID" value="KAG7298932.1"/>
    <property type="molecule type" value="Genomic_DNA"/>
</dbReference>
<dbReference type="Proteomes" id="UP000823941">
    <property type="component" value="Chromosome 23"/>
</dbReference>
<accession>A0ABQ7Q120</accession>
<keyword evidence="2" id="KW-1185">Reference proteome</keyword>
<gene>
    <name evidence="1" type="ORF">JYU34_017397</name>
</gene>
<name>A0ABQ7Q120_PLUXY</name>
<reference evidence="1 2" key="1">
    <citation type="submission" date="2021-06" db="EMBL/GenBank/DDBJ databases">
        <title>A haploid diamondback moth (Plutella xylostella L.) genome assembly resolves 31 chromosomes and identifies a diamide resistance mutation.</title>
        <authorList>
            <person name="Ward C.M."/>
            <person name="Perry K.D."/>
            <person name="Baker G."/>
            <person name="Powis K."/>
            <person name="Heckel D.G."/>
            <person name="Baxter S.W."/>
        </authorList>
    </citation>
    <scope>NUCLEOTIDE SEQUENCE [LARGE SCALE GENOMIC DNA]</scope>
    <source>
        <strain evidence="1 2">LV</strain>
        <tissue evidence="1">Single pupa</tissue>
    </source>
</reference>
<comment type="caution">
    <text evidence="1">The sequence shown here is derived from an EMBL/GenBank/DDBJ whole genome shotgun (WGS) entry which is preliminary data.</text>
</comment>
<sequence length="109" mass="12147">MWPAGRGARGGGVVGRAGGGVNYYSCGAPHIANFDARRGAHFAVLSFNVSCGRYSMLNLVYELTSIIEKVLRTQRVVYHAMEYFPTSQHGLDVSIVYLRIFLQNIWLHL</sequence>